<evidence type="ECO:0000313" key="1">
    <source>
        <dbReference type="EMBL" id="KAK5985963.1"/>
    </source>
</evidence>
<proteinExistence type="predicted"/>
<keyword evidence="2" id="KW-1185">Reference proteome</keyword>
<sequence length="88" mass="9929">MDISAEDTSRKLRSSPDYLSFRALTPNSVVVDFPLVAGDAERDEIEGYEFRLFDTFDMNKLKMHEKIPLAKLMVQNGSGVVHAYGLHP</sequence>
<feature type="non-terminal residue" evidence="1">
    <location>
        <position position="88"/>
    </location>
</feature>
<dbReference type="EMBL" id="WIXE01001132">
    <property type="protein sequence ID" value="KAK5985963.1"/>
    <property type="molecule type" value="Genomic_DNA"/>
</dbReference>
<gene>
    <name evidence="1" type="ORF">GCK32_013726</name>
</gene>
<dbReference type="Proteomes" id="UP001331761">
    <property type="component" value="Unassembled WGS sequence"/>
</dbReference>
<dbReference type="AlphaFoldDB" id="A0AAN8GBN9"/>
<reference evidence="1 2" key="1">
    <citation type="submission" date="2019-10" db="EMBL/GenBank/DDBJ databases">
        <title>Assembly and Annotation for the nematode Trichostrongylus colubriformis.</title>
        <authorList>
            <person name="Martin J."/>
        </authorList>
    </citation>
    <scope>NUCLEOTIDE SEQUENCE [LARGE SCALE GENOMIC DNA]</scope>
    <source>
        <strain evidence="1">G859</strain>
        <tissue evidence="1">Whole worm</tissue>
    </source>
</reference>
<name>A0AAN8GBN9_TRICO</name>
<evidence type="ECO:0000313" key="2">
    <source>
        <dbReference type="Proteomes" id="UP001331761"/>
    </source>
</evidence>
<protein>
    <submittedName>
        <fullName evidence="1">Uncharacterized protein</fullName>
    </submittedName>
</protein>
<accession>A0AAN8GBN9</accession>
<comment type="caution">
    <text evidence="1">The sequence shown here is derived from an EMBL/GenBank/DDBJ whole genome shotgun (WGS) entry which is preliminary data.</text>
</comment>
<organism evidence="1 2">
    <name type="scientific">Trichostrongylus colubriformis</name>
    <name type="common">Black scour worm</name>
    <dbReference type="NCBI Taxonomy" id="6319"/>
    <lineage>
        <taxon>Eukaryota</taxon>
        <taxon>Metazoa</taxon>
        <taxon>Ecdysozoa</taxon>
        <taxon>Nematoda</taxon>
        <taxon>Chromadorea</taxon>
        <taxon>Rhabditida</taxon>
        <taxon>Rhabditina</taxon>
        <taxon>Rhabditomorpha</taxon>
        <taxon>Strongyloidea</taxon>
        <taxon>Trichostrongylidae</taxon>
        <taxon>Trichostrongylus</taxon>
    </lineage>
</organism>